<dbReference type="Gene3D" id="1.10.8.10">
    <property type="entry name" value="DNA helicase RuvA subunit, C-terminal domain"/>
    <property type="match status" value="1"/>
</dbReference>
<comment type="similarity">
    <text evidence="5">Belongs to the protein N5-glutamine methyltransferase family. PrmC subfamily.</text>
</comment>
<dbReference type="PANTHER" id="PTHR18895">
    <property type="entry name" value="HEMK METHYLTRANSFERASE"/>
    <property type="match status" value="1"/>
</dbReference>
<feature type="domain" description="Release factor glutamine methyltransferase N-terminal" evidence="7">
    <location>
        <begin position="6"/>
        <end position="73"/>
    </location>
</feature>
<dbReference type="InterPro" id="IPR004556">
    <property type="entry name" value="HemK-like"/>
</dbReference>
<feature type="binding site" evidence="5">
    <location>
        <position position="137"/>
    </location>
    <ligand>
        <name>S-adenosyl-L-methionine</name>
        <dbReference type="ChEBI" id="CHEBI:59789"/>
    </ligand>
</feature>
<dbReference type="Gene3D" id="3.40.50.150">
    <property type="entry name" value="Vaccinia Virus protein VP39"/>
    <property type="match status" value="1"/>
</dbReference>
<comment type="catalytic activity">
    <reaction evidence="4 5">
        <text>L-glutaminyl-[peptide chain release factor] + S-adenosyl-L-methionine = N(5)-methyl-L-glutaminyl-[peptide chain release factor] + S-adenosyl-L-homocysteine + H(+)</text>
        <dbReference type="Rhea" id="RHEA:42896"/>
        <dbReference type="Rhea" id="RHEA-COMP:10271"/>
        <dbReference type="Rhea" id="RHEA-COMP:10272"/>
        <dbReference type="ChEBI" id="CHEBI:15378"/>
        <dbReference type="ChEBI" id="CHEBI:30011"/>
        <dbReference type="ChEBI" id="CHEBI:57856"/>
        <dbReference type="ChEBI" id="CHEBI:59789"/>
        <dbReference type="ChEBI" id="CHEBI:61891"/>
        <dbReference type="EC" id="2.1.1.297"/>
    </reaction>
</comment>
<keyword evidence="2 5" id="KW-0808">Transferase</keyword>
<dbReference type="GO" id="GO:0102559">
    <property type="term" value="F:peptide chain release factor N(5)-glutamine methyltransferase activity"/>
    <property type="evidence" value="ECO:0007669"/>
    <property type="project" value="UniProtKB-EC"/>
</dbReference>
<gene>
    <name evidence="5 8" type="primary">prmC</name>
    <name evidence="8" type="ORF">RM543_13630</name>
</gene>
<evidence type="ECO:0000256" key="1">
    <source>
        <dbReference type="ARBA" id="ARBA00022603"/>
    </source>
</evidence>
<evidence type="ECO:0000256" key="2">
    <source>
        <dbReference type="ARBA" id="ARBA00022679"/>
    </source>
</evidence>
<protein>
    <recommendedName>
        <fullName evidence="5">Release factor glutamine methyltransferase</fullName>
        <shortName evidence="5">RF MTase</shortName>
        <ecNumber evidence="5">2.1.1.297</ecNumber>
    </recommendedName>
    <alternativeName>
        <fullName evidence="5">N5-glutamine methyltransferase PrmC</fullName>
    </alternativeName>
    <alternativeName>
        <fullName evidence="5">Protein-(glutamine-N5) MTase PrmC</fullName>
    </alternativeName>
    <alternativeName>
        <fullName evidence="5">Protein-glutamine N-methyltransferase PrmC</fullName>
    </alternativeName>
</protein>
<dbReference type="EMBL" id="JAVRHL010000003">
    <property type="protein sequence ID" value="MDT0683727.1"/>
    <property type="molecule type" value="Genomic_DNA"/>
</dbReference>
<comment type="function">
    <text evidence="5">Methylates the class 1 translation termination release factors RF1/PrfA and RF2/PrfB on the glutamine residue of the universally conserved GGQ motif.</text>
</comment>
<dbReference type="Pfam" id="PF05175">
    <property type="entry name" value="MTS"/>
    <property type="match status" value="1"/>
</dbReference>
<keyword evidence="3 5" id="KW-0949">S-adenosyl-L-methionine</keyword>
<keyword evidence="1 5" id="KW-0489">Methyltransferase</keyword>
<evidence type="ECO:0000256" key="3">
    <source>
        <dbReference type="ARBA" id="ARBA00022691"/>
    </source>
</evidence>
<dbReference type="SUPFAM" id="SSF53335">
    <property type="entry name" value="S-adenosyl-L-methionine-dependent methyltransferases"/>
    <property type="match status" value="1"/>
</dbReference>
<feature type="binding site" evidence="5">
    <location>
        <position position="166"/>
    </location>
    <ligand>
        <name>S-adenosyl-L-methionine</name>
        <dbReference type="ChEBI" id="CHEBI:59789"/>
    </ligand>
</feature>
<evidence type="ECO:0000256" key="5">
    <source>
        <dbReference type="HAMAP-Rule" id="MF_02126"/>
    </source>
</evidence>
<proteinExistence type="inferred from homology"/>
<feature type="binding site" evidence="5">
    <location>
        <begin position="114"/>
        <end position="118"/>
    </location>
    <ligand>
        <name>S-adenosyl-L-methionine</name>
        <dbReference type="ChEBI" id="CHEBI:59789"/>
    </ligand>
</feature>
<dbReference type="EC" id="2.1.1.297" evidence="5"/>
<dbReference type="PROSITE" id="PS00092">
    <property type="entry name" value="N6_MTASE"/>
    <property type="match status" value="1"/>
</dbReference>
<feature type="binding site" evidence="5">
    <location>
        <position position="180"/>
    </location>
    <ligand>
        <name>S-adenosyl-L-methionine</name>
        <dbReference type="ChEBI" id="CHEBI:59789"/>
    </ligand>
</feature>
<dbReference type="HAMAP" id="MF_02126">
    <property type="entry name" value="RF_methyltr_PrmC"/>
    <property type="match status" value="1"/>
</dbReference>
<feature type="binding site" evidence="5">
    <location>
        <begin position="180"/>
        <end position="183"/>
    </location>
    <ligand>
        <name>substrate</name>
    </ligand>
</feature>
<keyword evidence="9" id="KW-1185">Reference proteome</keyword>
<dbReference type="GO" id="GO:0032259">
    <property type="term" value="P:methylation"/>
    <property type="evidence" value="ECO:0007669"/>
    <property type="project" value="UniProtKB-KW"/>
</dbReference>
<dbReference type="InterPro" id="IPR029063">
    <property type="entry name" value="SAM-dependent_MTases_sf"/>
</dbReference>
<dbReference type="InterPro" id="IPR007848">
    <property type="entry name" value="Small_mtfrase_dom"/>
</dbReference>
<dbReference type="InterPro" id="IPR019874">
    <property type="entry name" value="RF_methyltr_PrmC"/>
</dbReference>
<evidence type="ECO:0000313" key="8">
    <source>
        <dbReference type="EMBL" id="MDT0683727.1"/>
    </source>
</evidence>
<dbReference type="Proteomes" id="UP001265259">
    <property type="component" value="Unassembled WGS sequence"/>
</dbReference>
<evidence type="ECO:0000259" key="6">
    <source>
        <dbReference type="Pfam" id="PF05175"/>
    </source>
</evidence>
<accession>A0ABU3DKU3</accession>
<dbReference type="NCBIfam" id="TIGR00536">
    <property type="entry name" value="hemK_fam"/>
    <property type="match status" value="1"/>
</dbReference>
<evidence type="ECO:0000313" key="9">
    <source>
        <dbReference type="Proteomes" id="UP001265259"/>
    </source>
</evidence>
<evidence type="ECO:0000256" key="4">
    <source>
        <dbReference type="ARBA" id="ARBA00048391"/>
    </source>
</evidence>
<name>A0ABU3DKU3_9RHOB</name>
<sequence>MTFADAQIKAARALREAGIDAAAGDARRLVAFAAGVRPEALIVMGPDPFDAWDGLQDLIAARIARQPVAQIVGERLFWGRSFRVTPDTLDPRPETEEIVAEALKAPFTRILDLGTGTGCLLLTLLAERGDAEGVGTDVSDAALAVARENANRLGIGPRARLALCDWFGAETGPFDLIVSNPPYIPAAEIAGLAPEVREWEPTGALTDGGDGLGAYRAIAEGAASRLAPGGRLIVECGAGQARDVAAILETGGLTLETILTDMDNRERGAALRLA</sequence>
<dbReference type="CDD" id="cd02440">
    <property type="entry name" value="AdoMet_MTases"/>
    <property type="match status" value="1"/>
</dbReference>
<dbReference type="InterPro" id="IPR050320">
    <property type="entry name" value="N5-glutamine_MTase"/>
</dbReference>
<feature type="domain" description="Methyltransferase small" evidence="6">
    <location>
        <begin position="98"/>
        <end position="184"/>
    </location>
</feature>
<organism evidence="8 9">
    <name type="scientific">Tropicimonas omnivorans</name>
    <dbReference type="NCBI Taxonomy" id="3075590"/>
    <lineage>
        <taxon>Bacteria</taxon>
        <taxon>Pseudomonadati</taxon>
        <taxon>Pseudomonadota</taxon>
        <taxon>Alphaproteobacteria</taxon>
        <taxon>Rhodobacterales</taxon>
        <taxon>Roseobacteraceae</taxon>
        <taxon>Tropicimonas</taxon>
    </lineage>
</organism>
<dbReference type="RefSeq" id="WP_311692541.1">
    <property type="nucleotide sequence ID" value="NZ_JAVRHL010000003.1"/>
</dbReference>
<reference evidence="8 9" key="1">
    <citation type="submission" date="2023-09" db="EMBL/GenBank/DDBJ databases">
        <authorList>
            <person name="Rey-Velasco X."/>
        </authorList>
    </citation>
    <scope>NUCLEOTIDE SEQUENCE [LARGE SCALE GENOMIC DNA]</scope>
    <source>
        <strain evidence="8 9">F158</strain>
    </source>
</reference>
<dbReference type="InterPro" id="IPR040758">
    <property type="entry name" value="PrmC_N"/>
</dbReference>
<dbReference type="InterPro" id="IPR002052">
    <property type="entry name" value="DNA_methylase_N6_adenine_CS"/>
</dbReference>
<dbReference type="PANTHER" id="PTHR18895:SF74">
    <property type="entry name" value="MTRF1L RELEASE FACTOR GLUTAMINE METHYLTRANSFERASE"/>
    <property type="match status" value="1"/>
</dbReference>
<evidence type="ECO:0000259" key="7">
    <source>
        <dbReference type="Pfam" id="PF17827"/>
    </source>
</evidence>
<dbReference type="Pfam" id="PF17827">
    <property type="entry name" value="PrmC_N"/>
    <property type="match status" value="1"/>
</dbReference>
<comment type="caution">
    <text evidence="8">The sequence shown here is derived from an EMBL/GenBank/DDBJ whole genome shotgun (WGS) entry which is preliminary data.</text>
</comment>
<dbReference type="NCBIfam" id="TIGR03534">
    <property type="entry name" value="RF_mod_PrmC"/>
    <property type="match status" value="1"/>
</dbReference>